<name>A0A8F4QKZ0_9BURK</name>
<dbReference type="OrthoDB" id="5365969at2"/>
<dbReference type="AlphaFoldDB" id="A0A8F4QKZ0"/>
<protein>
    <submittedName>
        <fullName evidence="1">Uncharacterized protein</fullName>
    </submittedName>
</protein>
<keyword evidence="1" id="KW-0614">Plasmid</keyword>
<dbReference type="KEGG" id="pspw:BJG93_36970"/>
<evidence type="ECO:0000313" key="1">
    <source>
        <dbReference type="EMBL" id="QXE07458.1"/>
    </source>
</evidence>
<dbReference type="RefSeq" id="WP_154671644.1">
    <property type="nucleotide sequence ID" value="NZ_CP017565.2"/>
</dbReference>
<geneLocation type="plasmid" evidence="1 2">
    <name>pl2WSM5005</name>
</geneLocation>
<keyword evidence="2" id="KW-1185">Reference proteome</keyword>
<dbReference type="EMBL" id="CP017565">
    <property type="protein sequence ID" value="QXE07458.1"/>
    <property type="molecule type" value="Genomic_DNA"/>
</dbReference>
<evidence type="ECO:0000313" key="2">
    <source>
        <dbReference type="Proteomes" id="UP000179860"/>
    </source>
</evidence>
<accession>A0A8F4QKZ0</accession>
<sequence>MSYQNSTHIADPEQRIILASGGPIEGRPYIATDQRWLRLAGLKDVFSGELVG</sequence>
<reference evidence="1" key="1">
    <citation type="submission" date="2016-09" db="EMBL/GenBank/DDBJ databases">
        <title>The Complete Genome of Burkholderia sprentiae wsm5005.</title>
        <authorList>
            <person name="De Meyer S."/>
            <person name="Wang P."/>
            <person name="Terpolilli J."/>
        </authorList>
    </citation>
    <scope>NUCLEOTIDE SEQUENCE [LARGE SCALE GENOMIC DNA]</scope>
    <source>
        <strain evidence="1">WSM5005</strain>
    </source>
</reference>
<dbReference type="Proteomes" id="UP000179860">
    <property type="component" value="Plasmid pl2WSM5005"/>
</dbReference>
<organism evidence="1 2">
    <name type="scientific">Paraburkholderia sprentiae WSM5005</name>
    <dbReference type="NCBI Taxonomy" id="754502"/>
    <lineage>
        <taxon>Bacteria</taxon>
        <taxon>Pseudomonadati</taxon>
        <taxon>Pseudomonadota</taxon>
        <taxon>Betaproteobacteria</taxon>
        <taxon>Burkholderiales</taxon>
        <taxon>Burkholderiaceae</taxon>
        <taxon>Paraburkholderia</taxon>
    </lineage>
</organism>
<proteinExistence type="predicted"/>
<gene>
    <name evidence="1" type="ORF">BJG93_36970</name>
</gene>